<dbReference type="InterPro" id="IPR051298">
    <property type="entry name" value="Heme_transport/Cell_adhesion"/>
</dbReference>
<comment type="caution">
    <text evidence="3">The sequence shown here is derived from an EMBL/GenBank/DDBJ whole genome shotgun (WGS) entry which is preliminary data.</text>
</comment>
<organism evidence="3 5">
    <name type="scientific">Adineta ricciae</name>
    <name type="common">Rotifer</name>
    <dbReference type="NCBI Taxonomy" id="249248"/>
    <lineage>
        <taxon>Eukaryota</taxon>
        <taxon>Metazoa</taxon>
        <taxon>Spiralia</taxon>
        <taxon>Gnathifera</taxon>
        <taxon>Rotifera</taxon>
        <taxon>Eurotatoria</taxon>
        <taxon>Bdelloidea</taxon>
        <taxon>Adinetida</taxon>
        <taxon>Adinetidae</taxon>
        <taxon>Adineta</taxon>
    </lineage>
</organism>
<feature type="region of interest" description="Disordered" evidence="1">
    <location>
        <begin position="212"/>
        <end position="309"/>
    </location>
</feature>
<dbReference type="EMBL" id="CAJNOR010000482">
    <property type="protein sequence ID" value="CAF0927310.1"/>
    <property type="molecule type" value="Genomic_DNA"/>
</dbReference>
<dbReference type="PANTHER" id="PTHR22917:SF6">
    <property type="entry name" value="EG:8D8.2 PROTEIN-RELATED"/>
    <property type="match status" value="1"/>
</dbReference>
<dbReference type="EMBL" id="CAJNOJ010000638">
    <property type="protein sequence ID" value="CAF1501707.1"/>
    <property type="molecule type" value="Genomic_DNA"/>
</dbReference>
<evidence type="ECO:0000313" key="3">
    <source>
        <dbReference type="EMBL" id="CAF0927310.1"/>
    </source>
</evidence>
<keyword evidence="5" id="KW-1185">Reference proteome</keyword>
<evidence type="ECO:0000313" key="5">
    <source>
        <dbReference type="Proteomes" id="UP000663828"/>
    </source>
</evidence>
<keyword evidence="2" id="KW-0812">Transmembrane</keyword>
<protein>
    <submittedName>
        <fullName evidence="3">Uncharacterized protein</fullName>
    </submittedName>
</protein>
<evidence type="ECO:0000256" key="1">
    <source>
        <dbReference type="SAM" id="MobiDB-lite"/>
    </source>
</evidence>
<feature type="transmembrane region" description="Helical" evidence="2">
    <location>
        <begin position="163"/>
        <end position="184"/>
    </location>
</feature>
<evidence type="ECO:0000256" key="2">
    <source>
        <dbReference type="SAM" id="Phobius"/>
    </source>
</evidence>
<dbReference type="AlphaFoldDB" id="A0A814BEF6"/>
<accession>A0A814BEF6</accession>
<dbReference type="Proteomes" id="UP000663828">
    <property type="component" value="Unassembled WGS sequence"/>
</dbReference>
<proteinExistence type="predicted"/>
<dbReference type="Proteomes" id="UP000663852">
    <property type="component" value="Unassembled WGS sequence"/>
</dbReference>
<dbReference type="PANTHER" id="PTHR22917">
    <property type="entry name" value="HEMOPEXIN DOMAIN-CONTAINING PROTEIN"/>
    <property type="match status" value="1"/>
</dbReference>
<reference evidence="3" key="1">
    <citation type="submission" date="2021-02" db="EMBL/GenBank/DDBJ databases">
        <authorList>
            <person name="Nowell W R."/>
        </authorList>
    </citation>
    <scope>NUCLEOTIDE SEQUENCE</scope>
</reference>
<name>A0A814BEF6_ADIRI</name>
<evidence type="ECO:0000313" key="4">
    <source>
        <dbReference type="EMBL" id="CAF1501707.1"/>
    </source>
</evidence>
<gene>
    <name evidence="4" type="ORF">EDS130_LOCUS42671</name>
    <name evidence="3" type="ORF">XAT740_LOCUS9376</name>
</gene>
<keyword evidence="2" id="KW-1133">Transmembrane helix</keyword>
<sequence length="492" mass="52274">MPTVIRINNGAVQNPLESNGKSINAIYQKTKYHSRIVKRTWPSTTKNNVSKYSSCQRPSFDHAEQPRVCKNLSTINSKTNEQPRLSEKLANNFSKLNLRSPVLSNISDKSLNATNIRLITKTNLINQRRHGVHRSVPILNNISLLYQMITLDRCCKYSPRCCILFSGLFLVTTVALGIAATSLATHFGKTLPLNFFSNGLFRKSTVSITTTTTSTTTSDTTTTSTTATTTTSTSTSTTSATTSTSSTSSSTSTTSQTTSSTSSTSSTSTTTVTTSSTSTTSTTTSSTSTTSTTTSSTSSTSSTSTTSTATTSTTATTATTTTVTTTSTTVTIPIPCPATASFPGPAILKTLIGAVSNYSCYSYNWTATATMHTINFRFRYDTDNWYLDDVSIYDSLANQLIQNGGFEGGTSGTANGNPMAVNWNWSGSSCGCCSGVDNSDPKSGTHDWQDGCSGGTDTLSQSFSTTVGDMYFVSWWLDAGSSGAAKFNVTIT</sequence>
<keyword evidence="2" id="KW-0472">Membrane</keyword>